<protein>
    <recommendedName>
        <fullName evidence="2">Putative plant transposon protein domain-containing protein</fullName>
    </recommendedName>
</protein>
<accession>M1DEJ7</accession>
<evidence type="ECO:0000313" key="4">
    <source>
        <dbReference type="Proteomes" id="UP000011115"/>
    </source>
</evidence>
<reference evidence="4" key="1">
    <citation type="journal article" date="2011" name="Nature">
        <title>Genome sequence and analysis of the tuber crop potato.</title>
        <authorList>
            <consortium name="The Potato Genome Sequencing Consortium"/>
        </authorList>
    </citation>
    <scope>NUCLEOTIDE SEQUENCE [LARGE SCALE GENOMIC DNA]</scope>
    <source>
        <strain evidence="4">cv. DM1-3 516 R44</strain>
    </source>
</reference>
<dbReference type="PaxDb" id="4113-PGSC0003DMT400087786"/>
<organism evidence="3 4">
    <name type="scientific">Solanum tuberosum</name>
    <name type="common">Potato</name>
    <dbReference type="NCBI Taxonomy" id="4113"/>
    <lineage>
        <taxon>Eukaryota</taxon>
        <taxon>Viridiplantae</taxon>
        <taxon>Streptophyta</taxon>
        <taxon>Embryophyta</taxon>
        <taxon>Tracheophyta</taxon>
        <taxon>Spermatophyta</taxon>
        <taxon>Magnoliopsida</taxon>
        <taxon>eudicotyledons</taxon>
        <taxon>Gunneridae</taxon>
        <taxon>Pentapetalae</taxon>
        <taxon>asterids</taxon>
        <taxon>lamiids</taxon>
        <taxon>Solanales</taxon>
        <taxon>Solanaceae</taxon>
        <taxon>Solanoideae</taxon>
        <taxon>Solaneae</taxon>
        <taxon>Solanum</taxon>
    </lineage>
</organism>
<feature type="region of interest" description="Disordered" evidence="1">
    <location>
        <begin position="178"/>
        <end position="211"/>
    </location>
</feature>
<dbReference type="Proteomes" id="UP000011115">
    <property type="component" value="Unassembled WGS sequence"/>
</dbReference>
<dbReference type="HOGENOM" id="CLU_028647_3_0_1"/>
<sequence length="211" mass="24076">MARHIAEKGESTEWVQNMQLLIRKANLCFGAKFWWSIIRHRLSPTQTNNVVTCDHAVMLVALLVRLEIDFTQIIISEIHERAFRRTTTFPFPCLIFRMCKESIVSIWHCERLVKVTKTVDVRLIQDDTNPVAPIEMELDRLCFNVDVLLAPVEAVPETAPMVEADDLVLSALFGDKIPAPDPSCATGKHTRSSDYTSDADEARRARKNERQ</sequence>
<dbReference type="InterPro" id="IPR046796">
    <property type="entry name" value="Transposase_32_dom"/>
</dbReference>
<dbReference type="AlphaFoldDB" id="M1DEJ7"/>
<evidence type="ECO:0000256" key="1">
    <source>
        <dbReference type="SAM" id="MobiDB-lite"/>
    </source>
</evidence>
<name>M1DEJ7_SOLTU</name>
<feature type="compositionally biased region" description="Basic and acidic residues" evidence="1">
    <location>
        <begin position="200"/>
        <end position="211"/>
    </location>
</feature>
<dbReference type="Pfam" id="PF20167">
    <property type="entry name" value="Transposase_32"/>
    <property type="match status" value="1"/>
</dbReference>
<reference evidence="3" key="2">
    <citation type="submission" date="2015-06" db="UniProtKB">
        <authorList>
            <consortium name="EnsemblPlants"/>
        </authorList>
    </citation>
    <scope>IDENTIFICATION</scope>
    <source>
        <strain evidence="3">DM1-3 516 R44</strain>
    </source>
</reference>
<keyword evidence="4" id="KW-1185">Reference proteome</keyword>
<proteinExistence type="predicted"/>
<dbReference type="EnsemblPlants" id="PGSC0003DMT400087786">
    <property type="protein sequence ID" value="PGSC0003DMT400087786"/>
    <property type="gene ID" value="PGSC0003DMG400037357"/>
</dbReference>
<evidence type="ECO:0000259" key="2">
    <source>
        <dbReference type="Pfam" id="PF20167"/>
    </source>
</evidence>
<dbReference type="InParanoid" id="M1DEJ7"/>
<dbReference type="Gramene" id="PGSC0003DMT400087786">
    <property type="protein sequence ID" value="PGSC0003DMT400087786"/>
    <property type="gene ID" value="PGSC0003DMG400037357"/>
</dbReference>
<evidence type="ECO:0000313" key="3">
    <source>
        <dbReference type="EnsemblPlants" id="PGSC0003DMT400087786"/>
    </source>
</evidence>
<feature type="domain" description="Putative plant transposon protein" evidence="2">
    <location>
        <begin position="2"/>
        <end position="102"/>
    </location>
</feature>